<proteinExistence type="predicted"/>
<accession>A0AB36TEA3</accession>
<evidence type="ECO:0000313" key="1">
    <source>
        <dbReference type="EMBL" id="PFH01911.1"/>
    </source>
</evidence>
<dbReference type="AlphaFoldDB" id="A0AB36TEA3"/>
<dbReference type="RefSeq" id="WP_003511557.1">
    <property type="nucleotide sequence ID" value="NZ_CP013828.1"/>
</dbReference>
<dbReference type="Proteomes" id="UP000223596">
    <property type="component" value="Unassembled WGS sequence"/>
</dbReference>
<comment type="caution">
    <text evidence="1">The sequence shown here is derived from an EMBL/GenBank/DDBJ whole genome shotgun (WGS) entry which is preliminary data.</text>
</comment>
<organism evidence="1 2">
    <name type="scientific">Acetivibrio thermocellus AD2</name>
    <dbReference type="NCBI Taxonomy" id="1138384"/>
    <lineage>
        <taxon>Bacteria</taxon>
        <taxon>Bacillati</taxon>
        <taxon>Bacillota</taxon>
        <taxon>Clostridia</taxon>
        <taxon>Eubacteriales</taxon>
        <taxon>Oscillospiraceae</taxon>
        <taxon>Acetivibrio</taxon>
    </lineage>
</organism>
<name>A0AB36TEA3_ACETH</name>
<dbReference type="GeneID" id="35804715"/>
<evidence type="ECO:0000313" key="2">
    <source>
        <dbReference type="Proteomes" id="UP000223596"/>
    </source>
</evidence>
<gene>
    <name evidence="1" type="ORF">M972_11661</name>
</gene>
<reference evidence="1 2" key="1">
    <citation type="submission" date="2017-09" db="EMBL/GenBank/DDBJ databases">
        <title>Evaluation of Pacific Biosciences Sequencing Technology to Finishing C. thermocellum Genome Sequences.</title>
        <authorList>
            <person name="Brown S."/>
        </authorList>
    </citation>
    <scope>NUCLEOTIDE SEQUENCE [LARGE SCALE GENOMIC DNA]</scope>
    <source>
        <strain evidence="1 2">AD2</strain>
    </source>
</reference>
<dbReference type="EMBL" id="PDBW01000001">
    <property type="protein sequence ID" value="PFH01911.1"/>
    <property type="molecule type" value="Genomic_DNA"/>
</dbReference>
<sequence length="93" mass="10495">MCNIGDIFTEILKDEINANDQQKLYNGVKRLIKKYSQEKRGLETLDEFVRVLTGGASLEELLQIAREESQNPTITTEIIVDDSCHKNGEIPAT</sequence>
<protein>
    <submittedName>
        <fullName evidence="1">Uncharacterized protein</fullName>
    </submittedName>
</protein>